<dbReference type="GO" id="GO:0009279">
    <property type="term" value="C:cell outer membrane"/>
    <property type="evidence" value="ECO:0007669"/>
    <property type="project" value="UniProtKB-SubCell"/>
</dbReference>
<dbReference type="InterPro" id="IPR036942">
    <property type="entry name" value="Beta-barrel_TonB_sf"/>
</dbReference>
<dbReference type="InterPro" id="IPR037066">
    <property type="entry name" value="Plug_dom_sf"/>
</dbReference>
<proteinExistence type="predicted"/>
<dbReference type="FunFam" id="2.170.130.10:FF:000008">
    <property type="entry name" value="SusC/RagA family TonB-linked outer membrane protein"/>
    <property type="match status" value="1"/>
</dbReference>
<dbReference type="InterPro" id="IPR023996">
    <property type="entry name" value="TonB-dep_OMP_SusC/RagA"/>
</dbReference>
<keyword evidence="3" id="KW-0812">Transmembrane</keyword>
<organism evidence="7">
    <name type="scientific">termite gut metagenome</name>
    <dbReference type="NCBI Taxonomy" id="433724"/>
    <lineage>
        <taxon>unclassified sequences</taxon>
        <taxon>metagenomes</taxon>
        <taxon>organismal metagenomes</taxon>
    </lineage>
</organism>
<keyword evidence="5" id="KW-0998">Cell outer membrane</keyword>
<keyword evidence="2" id="KW-0813">Transport</keyword>
<dbReference type="Gene3D" id="2.60.40.1120">
    <property type="entry name" value="Carboxypeptidase-like, regulatory domain"/>
    <property type="match status" value="1"/>
</dbReference>
<comment type="subcellular location">
    <subcellularLocation>
        <location evidence="1">Cell outer membrane</location>
        <topology evidence="1">Multi-pass membrane protein</topology>
    </subcellularLocation>
</comment>
<dbReference type="InterPro" id="IPR023997">
    <property type="entry name" value="TonB-dep_OMP_SusC/RagA_CS"/>
</dbReference>
<evidence type="ECO:0000256" key="2">
    <source>
        <dbReference type="ARBA" id="ARBA00022448"/>
    </source>
</evidence>
<reference evidence="7" key="1">
    <citation type="submission" date="2019-03" db="EMBL/GenBank/DDBJ databases">
        <title>Single cell metagenomics reveals metabolic interactions within the superorganism composed of flagellate Streblomastix strix and complex community of Bacteroidetes bacteria on its surface.</title>
        <authorList>
            <person name="Treitli S.C."/>
            <person name="Kolisko M."/>
            <person name="Husnik F."/>
            <person name="Keeling P."/>
            <person name="Hampl V."/>
        </authorList>
    </citation>
    <scope>NUCLEOTIDE SEQUENCE</scope>
    <source>
        <strain evidence="7">STM</strain>
    </source>
</reference>
<protein>
    <submittedName>
        <fullName evidence="7">TonB-dependent receptor SusC</fullName>
    </submittedName>
</protein>
<keyword evidence="7" id="KW-0675">Receptor</keyword>
<comment type="caution">
    <text evidence="7">The sequence shown here is derived from an EMBL/GenBank/DDBJ whole genome shotgun (WGS) entry which is preliminary data.</text>
</comment>
<feature type="domain" description="TonB-dependent receptor plug" evidence="6">
    <location>
        <begin position="119"/>
        <end position="225"/>
    </location>
</feature>
<evidence type="ECO:0000256" key="5">
    <source>
        <dbReference type="ARBA" id="ARBA00023237"/>
    </source>
</evidence>
<dbReference type="Gene3D" id="2.40.170.20">
    <property type="entry name" value="TonB-dependent receptor, beta-barrel domain"/>
    <property type="match status" value="1"/>
</dbReference>
<dbReference type="PROSITE" id="PS52016">
    <property type="entry name" value="TONB_DEPENDENT_REC_3"/>
    <property type="match status" value="1"/>
</dbReference>
<dbReference type="Pfam" id="PF07715">
    <property type="entry name" value="Plug"/>
    <property type="match status" value="1"/>
</dbReference>
<evidence type="ECO:0000256" key="4">
    <source>
        <dbReference type="ARBA" id="ARBA00023136"/>
    </source>
</evidence>
<gene>
    <name evidence="7" type="ORF">EZS27_005389</name>
</gene>
<dbReference type="Pfam" id="PF13715">
    <property type="entry name" value="CarbopepD_reg_2"/>
    <property type="match status" value="1"/>
</dbReference>
<evidence type="ECO:0000256" key="1">
    <source>
        <dbReference type="ARBA" id="ARBA00004571"/>
    </source>
</evidence>
<sequence length="1114" mass="123016">MNLKRLTERAMATLFMGLLCSVAFAQNRSVSGVIKDTSGEAMIGVSVFVKGTSNGTITDMDGKFTISNTTEKSVLTISYVGYVSQEITVGNQKVINVTMRDDAQALDEVVVIGYGTMKRRDITGSVASISGKELAATPVTNAAQALQGKLPGVNIISQDGRPDASISIRVRGGGSISQSNDPLFVVDGFPVSSISDIPADLIESIDVLKDASSTAIYGARGANGVIIITTKTAKGDKLSITYNGYIKYNTPTKYLETMNAYDYIAYNWGYAEVIGSAYSDAWQRLWAIGNHASTYNNSAGIDHYKNVAAPNMTKEVYGESFSQNHNLTINAGGENTKFLFAINHVDDDGMKVNSWYKRTNVSLKISQKLHKNLTFSLDTRYANIQKVGNESTSNGEGSILSSAYRFRPIATADVLGDLNAQTNGSLGMYDQILQDEYNPIARIKDYIPETTNRSIRANSSLSWKIITGLTARTELGLNTYWNKSKTWKGPVYMNYLDREGNKTYGGDAEMERSEGWSLRWANILNYDVQGLGKNHSLDILLGHEVSDSGSERMKIAGQYYPASFDMERAFAMMDQYNKDMISSNHKFESGTGTPGRILSFFGRTNYSFMERYLLTATFRADGSSKFAPSNRWGYFPAAALGWRLSEEAFMKDINWLDNLKVRFSLGTVGNDGIDASLWKMDWKSSGLVNYSINEVKQPGYEPASLTMSNPNLRWETTITRNFGVDFAFFKNRIHGTLDIYRNTTKDLLMLTTISNITGFSATYDNVGQTSNKGVEFSLGGDVIRTKDFRLNVNMNINFNKGNVDDLEEGIDGLYKTEWGSTMTRPGTGDYILMEGRPVGLVRGYVYDGWYKPSDFDYSGGIYTLKAGIPDVDGTITGTIFGTEKGKPSNQVAYPGVVKYKDISGPDGIPDGKVNENDVMVIGDMNPKHTGGLNVNATYKSIDLSLGFNWSYGNQIYNVNRLAALYGSKNDGLYRNRLSEMANSYKIYDIQGGQLVRIIEPAQLEALNANATLYLPYHENPVVSSLGIEDGSYLRLNSLSLGYTLPKDVLKKIGVKNTRIYGTVYNLLTLTSYSGIDPEVNTDMKHNDTKYPTTGLDWGAYPRSRSFTFGVNVEF</sequence>
<dbReference type="SUPFAM" id="SSF49464">
    <property type="entry name" value="Carboxypeptidase regulatory domain-like"/>
    <property type="match status" value="1"/>
</dbReference>
<evidence type="ECO:0000259" key="6">
    <source>
        <dbReference type="Pfam" id="PF07715"/>
    </source>
</evidence>
<keyword evidence="4" id="KW-0472">Membrane</keyword>
<accession>A0A5J4SN37</accession>
<dbReference type="NCBIfam" id="TIGR04056">
    <property type="entry name" value="OMP_RagA_SusC"/>
    <property type="match status" value="1"/>
</dbReference>
<dbReference type="InterPro" id="IPR039426">
    <property type="entry name" value="TonB-dep_rcpt-like"/>
</dbReference>
<dbReference type="InterPro" id="IPR012910">
    <property type="entry name" value="Plug_dom"/>
</dbReference>
<dbReference type="SUPFAM" id="SSF56935">
    <property type="entry name" value="Porins"/>
    <property type="match status" value="1"/>
</dbReference>
<dbReference type="InterPro" id="IPR008969">
    <property type="entry name" value="CarboxyPept-like_regulatory"/>
</dbReference>
<evidence type="ECO:0000313" key="7">
    <source>
        <dbReference type="EMBL" id="KAA6347152.1"/>
    </source>
</evidence>
<evidence type="ECO:0000256" key="3">
    <source>
        <dbReference type="ARBA" id="ARBA00022692"/>
    </source>
</evidence>
<dbReference type="Gene3D" id="2.170.130.10">
    <property type="entry name" value="TonB-dependent receptor, plug domain"/>
    <property type="match status" value="1"/>
</dbReference>
<dbReference type="FunFam" id="2.60.40.1120:FF:000003">
    <property type="entry name" value="Outer membrane protein Omp121"/>
    <property type="match status" value="1"/>
</dbReference>
<name>A0A5J4SN37_9ZZZZ</name>
<dbReference type="EMBL" id="SNRY01000105">
    <property type="protein sequence ID" value="KAA6347152.1"/>
    <property type="molecule type" value="Genomic_DNA"/>
</dbReference>
<dbReference type="AlphaFoldDB" id="A0A5J4SN37"/>
<dbReference type="NCBIfam" id="TIGR04057">
    <property type="entry name" value="SusC_RagA_signa"/>
    <property type="match status" value="1"/>
</dbReference>